<evidence type="ECO:0000256" key="2">
    <source>
        <dbReference type="ARBA" id="ARBA00023125"/>
    </source>
</evidence>
<evidence type="ECO:0000259" key="4">
    <source>
        <dbReference type="PROSITE" id="PS50043"/>
    </source>
</evidence>
<dbReference type="SUPFAM" id="SSF46894">
    <property type="entry name" value="C-terminal effector domain of the bipartite response regulators"/>
    <property type="match status" value="1"/>
</dbReference>
<keyword evidence="6" id="KW-1185">Reference proteome</keyword>
<reference evidence="5 6" key="1">
    <citation type="journal article" date="2019" name="Int. J. Syst. Evol. Microbiol.">
        <title>The Global Catalogue of Microorganisms (GCM) 10K type strain sequencing project: providing services to taxonomists for standard genome sequencing and annotation.</title>
        <authorList>
            <consortium name="The Broad Institute Genomics Platform"/>
            <consortium name="The Broad Institute Genome Sequencing Center for Infectious Disease"/>
            <person name="Wu L."/>
            <person name="Ma J."/>
        </authorList>
    </citation>
    <scope>NUCLEOTIDE SEQUENCE [LARGE SCALE GENOMIC DNA]</scope>
    <source>
        <strain evidence="5 6">JCM 15134</strain>
    </source>
</reference>
<gene>
    <name evidence="5" type="ORF">GCM10009104_17640</name>
</gene>
<dbReference type="PROSITE" id="PS00622">
    <property type="entry name" value="HTH_LUXR_1"/>
    <property type="match status" value="1"/>
</dbReference>
<feature type="domain" description="HTH luxR-type" evidence="4">
    <location>
        <begin position="193"/>
        <end position="255"/>
    </location>
</feature>
<name>A0ABN1I5Z8_9GAMM</name>
<dbReference type="PRINTS" id="PR00038">
    <property type="entry name" value="HTHLUXR"/>
</dbReference>
<dbReference type="Pfam" id="PF00196">
    <property type="entry name" value="GerE"/>
    <property type="match status" value="1"/>
</dbReference>
<evidence type="ECO:0000313" key="5">
    <source>
        <dbReference type="EMBL" id="GAA0691257.1"/>
    </source>
</evidence>
<proteinExistence type="predicted"/>
<evidence type="ECO:0000256" key="3">
    <source>
        <dbReference type="ARBA" id="ARBA00023163"/>
    </source>
</evidence>
<evidence type="ECO:0000313" key="6">
    <source>
        <dbReference type="Proteomes" id="UP001499915"/>
    </source>
</evidence>
<protein>
    <submittedName>
        <fullName evidence="5">LuxR C-terminal-related transcriptional regulator</fullName>
    </submittedName>
</protein>
<dbReference type="PANTHER" id="PTHR44688:SF16">
    <property type="entry name" value="DNA-BINDING TRANSCRIPTIONAL ACTIVATOR DEVR_DOSR"/>
    <property type="match status" value="1"/>
</dbReference>
<keyword evidence="3" id="KW-0804">Transcription</keyword>
<dbReference type="PROSITE" id="PS50043">
    <property type="entry name" value="HTH_LUXR_2"/>
    <property type="match status" value="1"/>
</dbReference>
<accession>A0ABN1I5Z8</accession>
<dbReference type="RefSeq" id="WP_343804983.1">
    <property type="nucleotide sequence ID" value="NZ_BAAAET010000002.1"/>
</dbReference>
<dbReference type="CDD" id="cd06170">
    <property type="entry name" value="LuxR_C_like"/>
    <property type="match status" value="1"/>
</dbReference>
<evidence type="ECO:0000256" key="1">
    <source>
        <dbReference type="ARBA" id="ARBA00023015"/>
    </source>
</evidence>
<dbReference type="EMBL" id="BAAAET010000002">
    <property type="protein sequence ID" value="GAA0691257.1"/>
    <property type="molecule type" value="Genomic_DNA"/>
</dbReference>
<dbReference type="SMART" id="SM00421">
    <property type="entry name" value="HTH_LUXR"/>
    <property type="match status" value="1"/>
</dbReference>
<comment type="caution">
    <text evidence="5">The sequence shown here is derived from an EMBL/GenBank/DDBJ whole genome shotgun (WGS) entry which is preliminary data.</text>
</comment>
<keyword evidence="1" id="KW-0805">Transcription regulation</keyword>
<sequence length="255" mass="29058">MPRTRPYANATQGISSGWTPSPQVLLVLEQLGTAAFYDAFLDWLQREFGTEQCMVFYCPDGQQVSTLIYKDYAREASGKRLAETYVGERHYLQDPNFLTLKTITPGNLEIVRFNSVSGDMGLHYRKEFFEAPGFTDKISIIRGTDQGNYYINLYRREPGFDERFNDESFTHSACALISILVSKHFELNESLRQEGPLAFLSEREQQVCRAVLRGKKNEAIAAELDVAVSSVITYRKRAYEKLGISSRAQLFALCR</sequence>
<organism evidence="5 6">
    <name type="scientific">Marinobacterium maritimum</name>
    <dbReference type="NCBI Taxonomy" id="500162"/>
    <lineage>
        <taxon>Bacteria</taxon>
        <taxon>Pseudomonadati</taxon>
        <taxon>Pseudomonadota</taxon>
        <taxon>Gammaproteobacteria</taxon>
        <taxon>Oceanospirillales</taxon>
        <taxon>Oceanospirillaceae</taxon>
        <taxon>Marinobacterium</taxon>
    </lineage>
</organism>
<dbReference type="InterPro" id="IPR000792">
    <property type="entry name" value="Tscrpt_reg_LuxR_C"/>
</dbReference>
<dbReference type="InterPro" id="IPR016032">
    <property type="entry name" value="Sig_transdc_resp-reg_C-effctor"/>
</dbReference>
<dbReference type="Gene3D" id="1.10.10.10">
    <property type="entry name" value="Winged helix-like DNA-binding domain superfamily/Winged helix DNA-binding domain"/>
    <property type="match status" value="1"/>
</dbReference>
<dbReference type="Proteomes" id="UP001499915">
    <property type="component" value="Unassembled WGS sequence"/>
</dbReference>
<dbReference type="PANTHER" id="PTHR44688">
    <property type="entry name" value="DNA-BINDING TRANSCRIPTIONAL ACTIVATOR DEVR_DOSR"/>
    <property type="match status" value="1"/>
</dbReference>
<keyword evidence="2" id="KW-0238">DNA-binding</keyword>
<dbReference type="InterPro" id="IPR036388">
    <property type="entry name" value="WH-like_DNA-bd_sf"/>
</dbReference>